<dbReference type="Pfam" id="PF04932">
    <property type="entry name" value="Wzy_C"/>
    <property type="match status" value="2"/>
</dbReference>
<feature type="transmembrane region" description="Helical" evidence="5">
    <location>
        <begin position="842"/>
        <end position="859"/>
    </location>
</feature>
<name>A0A3R5QS22_9CLOT</name>
<evidence type="ECO:0000256" key="1">
    <source>
        <dbReference type="ARBA" id="ARBA00004141"/>
    </source>
</evidence>
<feature type="domain" description="O-antigen ligase-related" evidence="6">
    <location>
        <begin position="664"/>
        <end position="822"/>
    </location>
</feature>
<feature type="transmembrane region" description="Helical" evidence="5">
    <location>
        <begin position="505"/>
        <end position="521"/>
    </location>
</feature>
<dbReference type="GO" id="GO:0016020">
    <property type="term" value="C:membrane"/>
    <property type="evidence" value="ECO:0007669"/>
    <property type="project" value="UniProtKB-SubCell"/>
</dbReference>
<dbReference type="PANTHER" id="PTHR37422:SF23">
    <property type="entry name" value="TEICHURONIC ACID BIOSYNTHESIS PROTEIN TUAE"/>
    <property type="match status" value="1"/>
</dbReference>
<feature type="transmembrane region" description="Helical" evidence="5">
    <location>
        <begin position="806"/>
        <end position="830"/>
    </location>
</feature>
<dbReference type="OrthoDB" id="1762823at2"/>
<gene>
    <name evidence="7" type="ORF">C1I91_05450</name>
</gene>
<feature type="transmembrane region" description="Helical" evidence="5">
    <location>
        <begin position="202"/>
        <end position="225"/>
    </location>
</feature>
<organism evidence="7 8">
    <name type="scientific">Clostridium manihotivorum</name>
    <dbReference type="NCBI Taxonomy" id="2320868"/>
    <lineage>
        <taxon>Bacteria</taxon>
        <taxon>Bacillati</taxon>
        <taxon>Bacillota</taxon>
        <taxon>Clostridia</taxon>
        <taxon>Eubacteriales</taxon>
        <taxon>Clostridiaceae</taxon>
        <taxon>Clostridium</taxon>
    </lineage>
</organism>
<evidence type="ECO:0000256" key="5">
    <source>
        <dbReference type="SAM" id="Phobius"/>
    </source>
</evidence>
<dbReference type="KEGG" id="cmah:C1I91_05450"/>
<feature type="transmembrane region" description="Helical" evidence="5">
    <location>
        <begin position="159"/>
        <end position="181"/>
    </location>
</feature>
<feature type="transmembrane region" description="Helical" evidence="5">
    <location>
        <begin position="704"/>
        <end position="722"/>
    </location>
</feature>
<feature type="transmembrane region" description="Helical" evidence="5">
    <location>
        <begin position="636"/>
        <end position="654"/>
    </location>
</feature>
<dbReference type="InterPro" id="IPR051533">
    <property type="entry name" value="WaaL-like"/>
</dbReference>
<dbReference type="Proteomes" id="UP000286268">
    <property type="component" value="Chromosome"/>
</dbReference>
<keyword evidence="2 5" id="KW-0812">Transmembrane</keyword>
<evidence type="ECO:0000313" key="8">
    <source>
        <dbReference type="Proteomes" id="UP000286268"/>
    </source>
</evidence>
<feature type="transmembrane region" description="Helical" evidence="5">
    <location>
        <begin position="660"/>
        <end position="692"/>
    </location>
</feature>
<keyword evidence="4 5" id="KW-0472">Membrane</keyword>
<feature type="transmembrane region" description="Helical" evidence="5">
    <location>
        <begin position="566"/>
        <end position="583"/>
    </location>
</feature>
<feature type="transmembrane region" description="Helical" evidence="5">
    <location>
        <begin position="231"/>
        <end position="260"/>
    </location>
</feature>
<dbReference type="PANTHER" id="PTHR37422">
    <property type="entry name" value="TEICHURONIC ACID BIOSYNTHESIS PROTEIN TUAE"/>
    <property type="match status" value="1"/>
</dbReference>
<dbReference type="EMBL" id="CP025746">
    <property type="protein sequence ID" value="QAA31156.1"/>
    <property type="molecule type" value="Genomic_DNA"/>
</dbReference>
<feature type="transmembrane region" description="Helical" evidence="5">
    <location>
        <begin position="589"/>
        <end position="615"/>
    </location>
</feature>
<feature type="transmembrane region" description="Helical" evidence="5">
    <location>
        <begin position="479"/>
        <end position="496"/>
    </location>
</feature>
<feature type="transmembrane region" description="Helical" evidence="5">
    <location>
        <begin position="103"/>
        <end position="124"/>
    </location>
</feature>
<feature type="transmembrane region" description="Helical" evidence="5">
    <location>
        <begin position="45"/>
        <end position="63"/>
    </location>
</feature>
<evidence type="ECO:0000313" key="7">
    <source>
        <dbReference type="EMBL" id="QAA31156.1"/>
    </source>
</evidence>
<feature type="transmembrane region" description="Helical" evidence="5">
    <location>
        <begin position="272"/>
        <end position="292"/>
    </location>
</feature>
<keyword evidence="8" id="KW-1185">Reference proteome</keyword>
<evidence type="ECO:0000256" key="3">
    <source>
        <dbReference type="ARBA" id="ARBA00022989"/>
    </source>
</evidence>
<comment type="subcellular location">
    <subcellularLocation>
        <location evidence="1">Membrane</location>
        <topology evidence="1">Multi-pass membrane protein</topology>
    </subcellularLocation>
</comment>
<accession>A0A3R5QS22</accession>
<feature type="domain" description="O-antigen ligase-related" evidence="6">
    <location>
        <begin position="236"/>
        <end position="393"/>
    </location>
</feature>
<dbReference type="InterPro" id="IPR007016">
    <property type="entry name" value="O-antigen_ligase-rel_domated"/>
</dbReference>
<sequence length="902" mass="102602">MSHAIYIQKRQMRKKNSLKKVTLANFLLSCERCLMTKKLHIKEEYFVNLIAISLMGITPLIMVPGTFDVYYTPKLYFVYFISTLSLIYLYLKRDTIDFDWLDKLLGLFIGILFISSLMGIDIHNSFIGNMTDREPFLLYLCYYINFLFISKKFKLSEGFLEFLFICACIVSLYALIQFFGVNPIKLDKVRASIMKFQAIGTLGYRNAVGAYISLFLPIAISLFIYKNEKRYLIITSILFAALVSSLTRSSWISLVIYITILFALSIKNKKRLINWFLVLVAMIVIFLGLNYLKSGQLNTRLISISNDATSLQQSGNEMAGSGRVYIWKNGLNLLWDKPLLGYGVDNFGAAFMSKYSNEAKFMVKNLGGIVTKAHNEYLEILINNGILSLAIYIVILATIVIKLLGKAMKEQNGYLIAIGLSIISYCVQACFNISIICVAPVFWSILAVGYGLAKQGEPATSLVNYEVIKVIKKLEPIKVFSFLIMGFIPIVILPGLKDRFYEPKIILVYLVVMAAMLVIYDRERWSKNTIIDYLIALFIFWLVLSTVFSVYVPVSINGRPDRREGLLAIVFYCLIFLIMYKHFKFSSKVLKYINIIICIISIYGIVQYLGFDFIAPDSIRKNWSNVAYSTIGNRDFFAIIMTLYLPINICFYLKKGEKTYLISASIIFAGLVASIARSNWISFVVYSAVLFIYCLKKKKYIKRYMMCLGIFVVVFLLLNLLTDSSIASRLNSIGLDAKKITMKDNDTAGSSRLYIWKRGITFIPEHPLLGSGPDTFGVVFLEKYFDELKYMQDITGGIVDKAHNEYLQLAVTSGIPALLIYLALITFICLKLLKRIRRADEAYQILYLGLLMSIIGYLIQAFFNISVVSVAPVFWAMLGIAANIGDNELEQLKNNLETNQKI</sequence>
<feature type="transmembrane region" description="Helical" evidence="5">
    <location>
        <begin position="380"/>
        <end position="401"/>
    </location>
</feature>
<feature type="transmembrane region" description="Helical" evidence="5">
    <location>
        <begin position="75"/>
        <end position="91"/>
    </location>
</feature>
<feature type="transmembrane region" description="Helical" evidence="5">
    <location>
        <begin position="413"/>
        <end position="446"/>
    </location>
</feature>
<evidence type="ECO:0000256" key="2">
    <source>
        <dbReference type="ARBA" id="ARBA00022692"/>
    </source>
</evidence>
<evidence type="ECO:0000259" key="6">
    <source>
        <dbReference type="Pfam" id="PF04932"/>
    </source>
</evidence>
<keyword evidence="3 5" id="KW-1133">Transmembrane helix</keyword>
<protein>
    <recommendedName>
        <fullName evidence="6">O-antigen ligase-related domain-containing protein</fullName>
    </recommendedName>
</protein>
<dbReference type="AlphaFoldDB" id="A0A3R5QS22"/>
<reference evidence="7 8" key="1">
    <citation type="submission" date="2018-01" db="EMBL/GenBank/DDBJ databases">
        <title>Genome Sequencing and Assembly of Anaerobacter polyendosporus strain CT4.</title>
        <authorList>
            <person name="Tachaapaikoon C."/>
            <person name="Sutheeworapong S."/>
            <person name="Jenjaroenpun P."/>
            <person name="Wongsurawat T."/>
            <person name="Nookeaw I."/>
            <person name="Cheawchanlertfa P."/>
            <person name="Kosugi A."/>
            <person name="Cheevadhanarak S."/>
            <person name="Ratanakhanokchai K."/>
        </authorList>
    </citation>
    <scope>NUCLEOTIDE SEQUENCE [LARGE SCALE GENOMIC DNA]</scope>
    <source>
        <strain evidence="7 8">CT4</strain>
    </source>
</reference>
<evidence type="ECO:0000256" key="4">
    <source>
        <dbReference type="ARBA" id="ARBA00023136"/>
    </source>
</evidence>
<proteinExistence type="predicted"/>
<feature type="transmembrane region" description="Helical" evidence="5">
    <location>
        <begin position="533"/>
        <end position="554"/>
    </location>
</feature>